<accession>A0ABV6XEP9</accession>
<reference evidence="2 3" key="1">
    <citation type="submission" date="2024-06" db="EMBL/GenBank/DDBJ databases">
        <authorList>
            <person name="Lee S.D."/>
        </authorList>
    </citation>
    <scope>NUCLEOTIDE SEQUENCE [LARGE SCALE GENOMIC DNA]</scope>
    <source>
        <strain evidence="2 3">N1-10</strain>
    </source>
</reference>
<feature type="chain" id="PRO_5046005330" evidence="1">
    <location>
        <begin position="28"/>
        <end position="381"/>
    </location>
</feature>
<feature type="signal peptide" evidence="1">
    <location>
        <begin position="1"/>
        <end position="27"/>
    </location>
</feature>
<sequence>MHFKEKATTGLALAALCGLGTAVPASAAPGASSWTETNLGSVQVASAQAAGPGITWVAGAQVTTDQATGATRFAPVLFQQDRAEGETWQRLPVSFAGWDSRSNDLDVTSDGSAYLVGDMSGTDPGVLVGRYVAGRWNVSADTALPAGTTDASLLSVSGTSAHEAWAVGQADDATGQVPLVQHWNGHAWQLVRIPIAGYDQWLLTQVKEVSPNDVWVVGNDNATGQTLAAHWDGTAWKRIPTPAFPDSSVLFDIAARTPSDIWAVGWYRDTDKQRPLGLALHWDGRSWTQLPLPAGTFALNSVALQPAGGIAVVGGNDDAAVGLTWDPADGWKSLDLPENNPDQPLGAWTVLAQPGRLTVTGWHYLSSDFGDTFESGVILTR</sequence>
<dbReference type="RefSeq" id="WP_380561569.1">
    <property type="nucleotide sequence ID" value="NZ_JBEUKS010000001.1"/>
</dbReference>
<dbReference type="InterPro" id="IPR011043">
    <property type="entry name" value="Gal_Oxase/kelch_b-propeller"/>
</dbReference>
<name>A0ABV6XEP9_9ACTN</name>
<organism evidence="2 3">
    <name type="scientific">Streptacidiphilus jeojiensis</name>
    <dbReference type="NCBI Taxonomy" id="3229225"/>
    <lineage>
        <taxon>Bacteria</taxon>
        <taxon>Bacillati</taxon>
        <taxon>Actinomycetota</taxon>
        <taxon>Actinomycetes</taxon>
        <taxon>Kitasatosporales</taxon>
        <taxon>Streptomycetaceae</taxon>
        <taxon>Streptacidiphilus</taxon>
    </lineage>
</organism>
<dbReference type="Proteomes" id="UP001592581">
    <property type="component" value="Unassembled WGS sequence"/>
</dbReference>
<evidence type="ECO:0000313" key="2">
    <source>
        <dbReference type="EMBL" id="MFC1436731.1"/>
    </source>
</evidence>
<keyword evidence="1" id="KW-0732">Signal</keyword>
<gene>
    <name evidence="2" type="ORF">ABUW04_00540</name>
</gene>
<protein>
    <submittedName>
        <fullName evidence="2">Uncharacterized protein</fullName>
    </submittedName>
</protein>
<evidence type="ECO:0000313" key="3">
    <source>
        <dbReference type="Proteomes" id="UP001592581"/>
    </source>
</evidence>
<evidence type="ECO:0000256" key="1">
    <source>
        <dbReference type="SAM" id="SignalP"/>
    </source>
</evidence>
<dbReference type="EMBL" id="JBEUKS010000001">
    <property type="protein sequence ID" value="MFC1436731.1"/>
    <property type="molecule type" value="Genomic_DNA"/>
</dbReference>
<keyword evidence="3" id="KW-1185">Reference proteome</keyword>
<comment type="caution">
    <text evidence="2">The sequence shown here is derived from an EMBL/GenBank/DDBJ whole genome shotgun (WGS) entry which is preliminary data.</text>
</comment>
<dbReference type="SUPFAM" id="SSF50965">
    <property type="entry name" value="Galactose oxidase, central domain"/>
    <property type="match status" value="1"/>
</dbReference>
<proteinExistence type="predicted"/>